<dbReference type="Gene3D" id="1.25.40.390">
    <property type="match status" value="1"/>
</dbReference>
<evidence type="ECO:0000313" key="2">
    <source>
        <dbReference type="Proteomes" id="UP001595953"/>
    </source>
</evidence>
<dbReference type="InterPro" id="IPR041662">
    <property type="entry name" value="SusD-like_2"/>
</dbReference>
<accession>A0ABV9N393</accession>
<dbReference type="Pfam" id="PF12771">
    <property type="entry name" value="SusD-like_2"/>
    <property type="match status" value="1"/>
</dbReference>
<name>A0ABV9N393_9FLAO</name>
<sequence length="438" mass="46816">MKNLNKKIIYMFALVVSFSCSDYTDGINESPNNFTGAPENLLIGQANLEVVKLSGSQASRTAGVWTDQFTGSDRQYITLNSYTVTAGDFDDDWDDLYANGLAQAKEAELRANANGNAVLEGVSQIVQALLLGEGAALWGDIPDSQALDFTNFPNPSYDSQAQVLDHVQSLLSSGITKVGSATVAAAYGSPIYKSNSATWGQIAHSLKARYYLVAKNYPMALAESKLGISAPTGDLISSHSNTNGAKNLYFQFVVEQRGGYLTAQGSTLLKLLNGTQARLLATPGDSGRLAKYFTGSDLNTSSSGYFAVDASFPIVSYVETKLIEAEAEQRVNGGNAGLAAFTAVRNHLATVYGGLFPPSTSTGSALTNEILEEKYISLVGSLQVFHDMRRTNNVLGVPVKNSTAPSVPQRFLYPQSEINSNSNFPGISDVFVKTPVNN</sequence>
<comment type="caution">
    <text evidence="1">The sequence shown here is derived from an EMBL/GenBank/DDBJ whole genome shotgun (WGS) entry which is preliminary data.</text>
</comment>
<dbReference type="EMBL" id="JBHSGP010000007">
    <property type="protein sequence ID" value="MFC4721433.1"/>
    <property type="molecule type" value="Genomic_DNA"/>
</dbReference>
<dbReference type="Proteomes" id="UP001595953">
    <property type="component" value="Unassembled WGS sequence"/>
</dbReference>
<dbReference type="SUPFAM" id="SSF48452">
    <property type="entry name" value="TPR-like"/>
    <property type="match status" value="1"/>
</dbReference>
<evidence type="ECO:0000313" key="1">
    <source>
        <dbReference type="EMBL" id="MFC4721433.1"/>
    </source>
</evidence>
<organism evidence="1 2">
    <name type="scientific">Geojedonia litorea</name>
    <dbReference type="NCBI Taxonomy" id="1268269"/>
    <lineage>
        <taxon>Bacteria</taxon>
        <taxon>Pseudomonadati</taxon>
        <taxon>Bacteroidota</taxon>
        <taxon>Flavobacteriia</taxon>
        <taxon>Flavobacteriales</taxon>
        <taxon>Flavobacteriaceae</taxon>
        <taxon>Geojedonia</taxon>
    </lineage>
</organism>
<protein>
    <submittedName>
        <fullName evidence="1">SusD/RagB family nutrient-binding outer membrane lipoprotein</fullName>
    </submittedName>
</protein>
<gene>
    <name evidence="1" type="ORF">ACFO5O_03805</name>
</gene>
<dbReference type="InterPro" id="IPR011990">
    <property type="entry name" value="TPR-like_helical_dom_sf"/>
</dbReference>
<dbReference type="PROSITE" id="PS51257">
    <property type="entry name" value="PROKAR_LIPOPROTEIN"/>
    <property type="match status" value="1"/>
</dbReference>
<reference evidence="2" key="1">
    <citation type="journal article" date="2019" name="Int. J. Syst. Evol. Microbiol.">
        <title>The Global Catalogue of Microorganisms (GCM) 10K type strain sequencing project: providing services to taxonomists for standard genome sequencing and annotation.</title>
        <authorList>
            <consortium name="The Broad Institute Genomics Platform"/>
            <consortium name="The Broad Institute Genome Sequencing Center for Infectious Disease"/>
            <person name="Wu L."/>
            <person name="Ma J."/>
        </authorList>
    </citation>
    <scope>NUCLEOTIDE SEQUENCE [LARGE SCALE GENOMIC DNA]</scope>
    <source>
        <strain evidence="2">CCUG 63682</strain>
    </source>
</reference>
<keyword evidence="2" id="KW-1185">Reference proteome</keyword>
<dbReference type="RefSeq" id="WP_387961125.1">
    <property type="nucleotide sequence ID" value="NZ_JBHSGP010000007.1"/>
</dbReference>
<proteinExistence type="predicted"/>
<keyword evidence="1" id="KW-0449">Lipoprotein</keyword>